<protein>
    <submittedName>
        <fullName evidence="2">SAF domain-containing protein</fullName>
    </submittedName>
</protein>
<feature type="domain" description="SAF" evidence="1">
    <location>
        <begin position="54"/>
        <end position="115"/>
    </location>
</feature>
<dbReference type="RefSeq" id="WP_278013019.1">
    <property type="nucleotide sequence ID" value="NZ_CP121208.1"/>
</dbReference>
<proteinExistence type="predicted"/>
<keyword evidence="3" id="KW-1185">Reference proteome</keyword>
<accession>A0ABY8G2C7</accession>
<reference evidence="2 3" key="1">
    <citation type="submission" date="2023-03" db="EMBL/GenBank/DDBJ databases">
        <title>Complete genome of Arcanobacterium canis strain DSM 25104 isolated in 2010 from a canine otitis externa in Germany.</title>
        <authorList>
            <person name="Borowiak M."/>
            <person name="Kreitlow A."/>
            <person name="Malorny B."/>
            <person name="Laemmler C."/>
            <person name="Prenger-Berninghoff E."/>
            <person name="Ploetz M."/>
            <person name="Abdulmawjood A."/>
        </authorList>
    </citation>
    <scope>NUCLEOTIDE SEQUENCE [LARGE SCALE GENOMIC DNA]</scope>
    <source>
        <strain evidence="2 3">DSM 25104</strain>
    </source>
</reference>
<sequence>MKIFGRSTVPARPRSANPIRAALWRWRFVILAAVFAIAVQSVIAAAGGAAPKTIDVVVAARDIESGQLAQKGDLTFARIPHELAGPLATSTKEIIGKHLVAPIPKGAPVLREQVLDSQFTKNARPGSVVAAVPLVDSGDLLTVGARVNLYAPPAQLEKDPAAQLIAHNAVIVGKSVKTGQSTLFSKVDNATMFYVSISPEEARVALGLGARTPLMAILAVS</sequence>
<evidence type="ECO:0000259" key="1">
    <source>
        <dbReference type="SMART" id="SM00858"/>
    </source>
</evidence>
<dbReference type="SMART" id="SM00858">
    <property type="entry name" value="SAF"/>
    <property type="match status" value="1"/>
</dbReference>
<dbReference type="EMBL" id="CP121208">
    <property type="protein sequence ID" value="WFM83624.1"/>
    <property type="molecule type" value="Genomic_DNA"/>
</dbReference>
<dbReference type="CDD" id="cd11614">
    <property type="entry name" value="SAF_CpaB_FlgA_like"/>
    <property type="match status" value="1"/>
</dbReference>
<dbReference type="InterPro" id="IPR013974">
    <property type="entry name" value="SAF"/>
</dbReference>
<gene>
    <name evidence="2" type="ORF">P7079_01185</name>
</gene>
<dbReference type="Gene3D" id="3.90.1210.10">
    <property type="entry name" value="Antifreeze-like/N-acetylneuraminic acid synthase C-terminal domain"/>
    <property type="match status" value="1"/>
</dbReference>
<dbReference type="Pfam" id="PF08666">
    <property type="entry name" value="SAF"/>
    <property type="match status" value="1"/>
</dbReference>
<evidence type="ECO:0000313" key="3">
    <source>
        <dbReference type="Proteomes" id="UP001215216"/>
    </source>
</evidence>
<evidence type="ECO:0000313" key="2">
    <source>
        <dbReference type="EMBL" id="WFM83624.1"/>
    </source>
</evidence>
<dbReference type="Proteomes" id="UP001215216">
    <property type="component" value="Chromosome"/>
</dbReference>
<organism evidence="2 3">
    <name type="scientific">Arcanobacterium canis</name>
    <dbReference type="NCBI Taxonomy" id="999183"/>
    <lineage>
        <taxon>Bacteria</taxon>
        <taxon>Bacillati</taxon>
        <taxon>Actinomycetota</taxon>
        <taxon>Actinomycetes</taxon>
        <taxon>Actinomycetales</taxon>
        <taxon>Actinomycetaceae</taxon>
        <taxon>Arcanobacterium</taxon>
    </lineage>
</organism>
<name>A0ABY8G2C7_9ACTO</name>